<keyword evidence="4" id="KW-0408">Iron</keyword>
<dbReference type="InterPro" id="IPR009050">
    <property type="entry name" value="Globin-like_sf"/>
</dbReference>
<dbReference type="EMBL" id="BAAAZI010000007">
    <property type="protein sequence ID" value="GAA4140383.1"/>
    <property type="molecule type" value="Genomic_DNA"/>
</dbReference>
<gene>
    <name evidence="5" type="ORF">GCM10022216_19400</name>
</gene>
<dbReference type="Gene3D" id="1.10.490.10">
    <property type="entry name" value="Globins"/>
    <property type="match status" value="1"/>
</dbReference>
<keyword evidence="6" id="KW-1185">Reference proteome</keyword>
<keyword evidence="3" id="KW-0479">Metal-binding</keyword>
<evidence type="ECO:0000313" key="5">
    <source>
        <dbReference type="EMBL" id="GAA4140383.1"/>
    </source>
</evidence>
<protein>
    <submittedName>
        <fullName evidence="5">Group III truncated hemoglobin</fullName>
    </submittedName>
</protein>
<evidence type="ECO:0000256" key="1">
    <source>
        <dbReference type="ARBA" id="ARBA00022448"/>
    </source>
</evidence>
<evidence type="ECO:0000313" key="6">
    <source>
        <dbReference type="Proteomes" id="UP001500101"/>
    </source>
</evidence>
<keyword evidence="2" id="KW-0349">Heme</keyword>
<dbReference type="SUPFAM" id="SSF46458">
    <property type="entry name" value="Globin-like"/>
    <property type="match status" value="1"/>
</dbReference>
<comment type="caution">
    <text evidence="5">The sequence shown here is derived from an EMBL/GenBank/DDBJ whole genome shotgun (WGS) entry which is preliminary data.</text>
</comment>
<evidence type="ECO:0000256" key="4">
    <source>
        <dbReference type="ARBA" id="ARBA00023004"/>
    </source>
</evidence>
<dbReference type="Proteomes" id="UP001500101">
    <property type="component" value="Unassembled WGS sequence"/>
</dbReference>
<name>A0ABP7YS18_9SPHI</name>
<dbReference type="Pfam" id="PF01152">
    <property type="entry name" value="Bac_globin"/>
    <property type="match status" value="1"/>
</dbReference>
<evidence type="ECO:0000256" key="3">
    <source>
        <dbReference type="ARBA" id="ARBA00022723"/>
    </source>
</evidence>
<proteinExistence type="predicted"/>
<sequence length="134" mass="15852">MKNPMALNDLSGPADVKLLVDEFYNSVQQDDLIGPIFNEVIQDRWPVHLAKMYQFWESILFDKTTYQGRPFPPHAQLPIQKEHFDRWLSLFYQNLDRLFAGPIAEQARFRADKMAELFQIKLANIRNDKFRPLL</sequence>
<dbReference type="InterPro" id="IPR012292">
    <property type="entry name" value="Globin/Proto"/>
</dbReference>
<dbReference type="CDD" id="cd08916">
    <property type="entry name" value="TrHb3_P"/>
    <property type="match status" value="1"/>
</dbReference>
<dbReference type="RefSeq" id="WP_344674499.1">
    <property type="nucleotide sequence ID" value="NZ_BAAAZI010000007.1"/>
</dbReference>
<organism evidence="5 6">
    <name type="scientific">Sphingobacterium kyonggiense</name>
    <dbReference type="NCBI Taxonomy" id="714075"/>
    <lineage>
        <taxon>Bacteria</taxon>
        <taxon>Pseudomonadati</taxon>
        <taxon>Bacteroidota</taxon>
        <taxon>Sphingobacteriia</taxon>
        <taxon>Sphingobacteriales</taxon>
        <taxon>Sphingobacteriaceae</taxon>
        <taxon>Sphingobacterium</taxon>
    </lineage>
</organism>
<accession>A0ABP7YS18</accession>
<dbReference type="InterPro" id="IPR001486">
    <property type="entry name" value="Hemoglobin_trunc"/>
</dbReference>
<evidence type="ECO:0000256" key="2">
    <source>
        <dbReference type="ARBA" id="ARBA00022617"/>
    </source>
</evidence>
<keyword evidence="1" id="KW-0813">Transport</keyword>
<reference evidence="6" key="1">
    <citation type="journal article" date="2019" name="Int. J. Syst. Evol. Microbiol.">
        <title>The Global Catalogue of Microorganisms (GCM) 10K type strain sequencing project: providing services to taxonomists for standard genome sequencing and annotation.</title>
        <authorList>
            <consortium name="The Broad Institute Genomics Platform"/>
            <consortium name="The Broad Institute Genome Sequencing Center for Infectious Disease"/>
            <person name="Wu L."/>
            <person name="Ma J."/>
        </authorList>
    </citation>
    <scope>NUCLEOTIDE SEQUENCE [LARGE SCALE GENOMIC DNA]</scope>
    <source>
        <strain evidence="6">JCM 16704</strain>
    </source>
</reference>